<proteinExistence type="predicted"/>
<comment type="caution">
    <text evidence="1">The sequence shown here is derived from an EMBL/GenBank/DDBJ whole genome shotgun (WGS) entry which is preliminary data.</text>
</comment>
<reference evidence="1 2" key="1">
    <citation type="submission" date="2024-06" db="EMBL/GenBank/DDBJ databases">
        <title>A chromosome level genome sequence of Diviner's sage (Salvia divinorum).</title>
        <authorList>
            <person name="Ford S.A."/>
            <person name="Ro D.-K."/>
            <person name="Ness R.W."/>
            <person name="Phillips M.A."/>
        </authorList>
    </citation>
    <scope>NUCLEOTIDE SEQUENCE [LARGE SCALE GENOMIC DNA]</scope>
    <source>
        <strain evidence="1">SAF-2024a</strain>
        <tissue evidence="1">Leaf</tissue>
    </source>
</reference>
<protein>
    <submittedName>
        <fullName evidence="1">UPF0481 protein</fullName>
    </submittedName>
</protein>
<dbReference type="Proteomes" id="UP001567538">
    <property type="component" value="Unassembled WGS sequence"/>
</dbReference>
<dbReference type="InterPro" id="IPR004158">
    <property type="entry name" value="DUF247_pln"/>
</dbReference>
<dbReference type="AlphaFoldDB" id="A0ABD1IHC6"/>
<accession>A0ABD1IHC6</accession>
<keyword evidence="2" id="KW-1185">Reference proteome</keyword>
<evidence type="ECO:0000313" key="2">
    <source>
        <dbReference type="Proteomes" id="UP001567538"/>
    </source>
</evidence>
<dbReference type="Pfam" id="PF03140">
    <property type="entry name" value="DUF247"/>
    <property type="match status" value="1"/>
</dbReference>
<sequence length="76" mass="9082">MSDIEKETLIIDIPKPQRRMLHKVSMQLRRGKTHIYEPVVISLGPYHHRRDPQLMLVEPIEVYMEIAGRMKRTMNE</sequence>
<evidence type="ECO:0000313" key="1">
    <source>
        <dbReference type="EMBL" id="KAL1568114.1"/>
    </source>
</evidence>
<dbReference type="EMBL" id="JBEAFC010000002">
    <property type="protein sequence ID" value="KAL1568114.1"/>
    <property type="molecule type" value="Genomic_DNA"/>
</dbReference>
<gene>
    <name evidence="1" type="ORF">AAHA92_03518</name>
</gene>
<name>A0ABD1IHC6_SALDI</name>
<organism evidence="1 2">
    <name type="scientific">Salvia divinorum</name>
    <name type="common">Maria pastora</name>
    <name type="synonym">Diviner's sage</name>
    <dbReference type="NCBI Taxonomy" id="28513"/>
    <lineage>
        <taxon>Eukaryota</taxon>
        <taxon>Viridiplantae</taxon>
        <taxon>Streptophyta</taxon>
        <taxon>Embryophyta</taxon>
        <taxon>Tracheophyta</taxon>
        <taxon>Spermatophyta</taxon>
        <taxon>Magnoliopsida</taxon>
        <taxon>eudicotyledons</taxon>
        <taxon>Gunneridae</taxon>
        <taxon>Pentapetalae</taxon>
        <taxon>asterids</taxon>
        <taxon>lamiids</taxon>
        <taxon>Lamiales</taxon>
        <taxon>Lamiaceae</taxon>
        <taxon>Nepetoideae</taxon>
        <taxon>Mentheae</taxon>
        <taxon>Salviinae</taxon>
        <taxon>Salvia</taxon>
        <taxon>Salvia subgen. Calosphace</taxon>
    </lineage>
</organism>